<feature type="transmembrane region" description="Helical" evidence="2">
    <location>
        <begin position="134"/>
        <end position="153"/>
    </location>
</feature>
<feature type="transmembrane region" description="Helical" evidence="2">
    <location>
        <begin position="173"/>
        <end position="191"/>
    </location>
</feature>
<reference evidence="4" key="1">
    <citation type="submission" date="2016-12" db="EMBL/GenBank/DDBJ databases">
        <title>Comparative genomics of four Isosphaeraceae planctomycetes: a common pool of plasmids and glycoside hydrolase genes.</title>
        <authorList>
            <person name="Ivanova A."/>
        </authorList>
    </citation>
    <scope>NUCLEOTIDE SEQUENCE [LARGE SCALE GENOMIC DNA]</scope>
    <source>
        <strain evidence="4">PX4</strain>
    </source>
</reference>
<feature type="transmembrane region" description="Helical" evidence="2">
    <location>
        <begin position="56"/>
        <end position="74"/>
    </location>
</feature>
<protein>
    <submittedName>
        <fullName evidence="3">Uncharacterized protein</fullName>
    </submittedName>
</protein>
<sequence length="237" mass="25481">MHDVILVAAMSDGHWRPGIGDPTPIGWFTVAAYFAAAIACGRAWRLDRRADQAGANTSPTFWLILTGLIGFLGVNKQLDLQSLLTDVARTLAKSQNWYAQRREVQLLFIAAVGVAALVALAAFAWIARKEWKRNITALAGVVLLLAFVVIRAASFHHVDAFIQTRLAGVKWNAILELGGIGLVALGAALAMRTDHGRRTAPRPDAPGRDDSMGPRRYGIPGVGPAAPASSRDRNRSA</sequence>
<dbReference type="KEGG" id="pbor:BSF38_00986"/>
<feature type="transmembrane region" description="Helical" evidence="2">
    <location>
        <begin position="25"/>
        <end position="44"/>
    </location>
</feature>
<accession>A0A1U7CKU4</accession>
<feature type="region of interest" description="Disordered" evidence="1">
    <location>
        <begin position="195"/>
        <end position="237"/>
    </location>
</feature>
<keyword evidence="2" id="KW-0472">Membrane</keyword>
<keyword evidence="2" id="KW-0812">Transmembrane</keyword>
<dbReference type="RefSeq" id="WP_145951969.1">
    <property type="nucleotide sequence ID" value="NZ_CP019082.1"/>
</dbReference>
<dbReference type="EMBL" id="CP019082">
    <property type="protein sequence ID" value="APW59560.1"/>
    <property type="molecule type" value="Genomic_DNA"/>
</dbReference>
<evidence type="ECO:0000256" key="2">
    <source>
        <dbReference type="SAM" id="Phobius"/>
    </source>
</evidence>
<evidence type="ECO:0000313" key="3">
    <source>
        <dbReference type="EMBL" id="APW59560.1"/>
    </source>
</evidence>
<evidence type="ECO:0000313" key="4">
    <source>
        <dbReference type="Proteomes" id="UP000186309"/>
    </source>
</evidence>
<proteinExistence type="predicted"/>
<name>A0A1U7CKU4_9BACT</name>
<organism evidence="3 4">
    <name type="scientific">Paludisphaera borealis</name>
    <dbReference type="NCBI Taxonomy" id="1387353"/>
    <lineage>
        <taxon>Bacteria</taxon>
        <taxon>Pseudomonadati</taxon>
        <taxon>Planctomycetota</taxon>
        <taxon>Planctomycetia</taxon>
        <taxon>Isosphaerales</taxon>
        <taxon>Isosphaeraceae</taxon>
        <taxon>Paludisphaera</taxon>
    </lineage>
</organism>
<dbReference type="Proteomes" id="UP000186309">
    <property type="component" value="Chromosome"/>
</dbReference>
<evidence type="ECO:0000256" key="1">
    <source>
        <dbReference type="SAM" id="MobiDB-lite"/>
    </source>
</evidence>
<dbReference type="OrthoDB" id="428401at2"/>
<feature type="transmembrane region" description="Helical" evidence="2">
    <location>
        <begin position="106"/>
        <end position="127"/>
    </location>
</feature>
<keyword evidence="2" id="KW-1133">Transmembrane helix</keyword>
<keyword evidence="4" id="KW-1185">Reference proteome</keyword>
<dbReference type="AlphaFoldDB" id="A0A1U7CKU4"/>
<gene>
    <name evidence="3" type="ORF">BSF38_00986</name>
</gene>